<evidence type="ECO:0000313" key="2">
    <source>
        <dbReference type="EMBL" id="SGY66212.1"/>
    </source>
</evidence>
<dbReference type="EMBL" id="FQNC01000046">
    <property type="protein sequence ID" value="SGY66212.1"/>
    <property type="molecule type" value="Genomic_DNA"/>
</dbReference>
<dbReference type="STRING" id="796604.A0A2X0MVH6"/>
<dbReference type="AlphaFoldDB" id="A0A2X0MVH6"/>
<dbReference type="Proteomes" id="UP000249464">
    <property type="component" value="Unassembled WGS sequence"/>
</dbReference>
<keyword evidence="3" id="KW-1185">Reference proteome</keyword>
<name>A0A2X0MVH6_9BASI</name>
<organism evidence="2 3">
    <name type="scientific">Microbotryum silenes-dioicae</name>
    <dbReference type="NCBI Taxonomy" id="796604"/>
    <lineage>
        <taxon>Eukaryota</taxon>
        <taxon>Fungi</taxon>
        <taxon>Dikarya</taxon>
        <taxon>Basidiomycota</taxon>
        <taxon>Pucciniomycotina</taxon>
        <taxon>Microbotryomycetes</taxon>
        <taxon>Microbotryales</taxon>
        <taxon>Microbotryaceae</taxon>
        <taxon>Microbotryum</taxon>
    </lineage>
</organism>
<proteinExistence type="predicted"/>
<evidence type="ECO:0000256" key="1">
    <source>
        <dbReference type="SAM" id="Phobius"/>
    </source>
</evidence>
<keyword evidence="1" id="KW-0812">Transmembrane</keyword>
<gene>
    <name evidence="2" type="primary">BQ5605_C004g02642</name>
    <name evidence="2" type="ORF">BQ5605_C004G02642</name>
</gene>
<evidence type="ECO:0000313" key="3">
    <source>
        <dbReference type="Proteomes" id="UP000249464"/>
    </source>
</evidence>
<reference evidence="2 3" key="1">
    <citation type="submission" date="2016-11" db="EMBL/GenBank/DDBJ databases">
        <authorList>
            <person name="Jaros S."/>
            <person name="Januszkiewicz K."/>
            <person name="Wedrychowicz H."/>
        </authorList>
    </citation>
    <scope>NUCLEOTIDE SEQUENCE [LARGE SCALE GENOMIC DNA]</scope>
</reference>
<feature type="transmembrane region" description="Helical" evidence="1">
    <location>
        <begin position="132"/>
        <end position="154"/>
    </location>
</feature>
<feature type="transmembrane region" description="Helical" evidence="1">
    <location>
        <begin position="12"/>
        <end position="29"/>
    </location>
</feature>
<sequence length="186" mass="21156">MVHSPPFWVKAWFIISTILVFWDAGYCLLRPHTFEGGKYHTLWTPYVLYASVDYLYGHAVFKAGEGFTSAQAILNVVENFMNITYLLLLRAGSANAILVGFFAVTCTFWVLYWLMDQQCGWCQTGHNSLYKWIMLFGIPNGFWLVVPFSIIILFGSEISSNLRTLQNAAERQGKDDLSGKRGEKGM</sequence>
<dbReference type="PANTHER" id="PTHR37919:SF2">
    <property type="entry name" value="EXPERA DOMAIN-CONTAINING PROTEIN"/>
    <property type="match status" value="1"/>
</dbReference>
<keyword evidence="1" id="KW-0472">Membrane</keyword>
<dbReference type="PANTHER" id="PTHR37919">
    <property type="entry name" value="PROTEIN CBG05606"/>
    <property type="match status" value="1"/>
</dbReference>
<feature type="transmembrane region" description="Helical" evidence="1">
    <location>
        <begin position="87"/>
        <end position="112"/>
    </location>
</feature>
<keyword evidence="1" id="KW-1133">Transmembrane helix</keyword>
<protein>
    <submittedName>
        <fullName evidence="2">BQ5605_C004g02642 protein</fullName>
    </submittedName>
</protein>
<accession>A0A2X0MVH6</accession>